<dbReference type="Gene3D" id="3.40.50.300">
    <property type="entry name" value="P-loop containing nucleotide triphosphate hydrolases"/>
    <property type="match status" value="1"/>
</dbReference>
<keyword evidence="2" id="KW-1185">Reference proteome</keyword>
<reference evidence="1 2" key="1">
    <citation type="journal article" date="2025" name="Microbiol. Resour. Announc.">
        <title>Draft genome sequences for Neonectria magnoliae and Neonectria punicea, canker pathogens of Liriodendron tulipifera and Acer saccharum in West Virginia.</title>
        <authorList>
            <person name="Petronek H.M."/>
            <person name="Kasson M.T."/>
            <person name="Metheny A.M."/>
            <person name="Stauder C.M."/>
            <person name="Lovett B."/>
            <person name="Lynch S.C."/>
            <person name="Garnas J.R."/>
            <person name="Kasson L.R."/>
            <person name="Stajich J.E."/>
        </authorList>
    </citation>
    <scope>NUCLEOTIDE SEQUENCE [LARGE SCALE GENOMIC DNA]</scope>
    <source>
        <strain evidence="1 2">NRRL 64651</strain>
    </source>
</reference>
<comment type="caution">
    <text evidence="1">The sequence shown here is derived from an EMBL/GenBank/DDBJ whole genome shotgun (WGS) entry which is preliminary data.</text>
</comment>
<proteinExistence type="predicted"/>
<accession>A0ABR1HE42</accession>
<dbReference type="InterPro" id="IPR027417">
    <property type="entry name" value="P-loop_NTPase"/>
</dbReference>
<gene>
    <name evidence="1" type="ORF">QQZ08_010861</name>
</gene>
<protein>
    <recommendedName>
        <fullName evidence="3">RecF/RecN/SMC N-terminal domain-containing protein</fullName>
    </recommendedName>
</protein>
<evidence type="ECO:0000313" key="1">
    <source>
        <dbReference type="EMBL" id="KAK7419443.1"/>
    </source>
</evidence>
<sequence length="300" mass="33010">MVVQVTKRASRRSKVCEALQQQVTLKRREAATYTRLIETEQSSLYSLRSEHDALAAKLHLLAADRELFAFWSSALAKRTRRTSSSSSTRSTATTTTFREHVLVQSLSELNALLAQVLTVHDDTRHVRAMSTGILRSLFDSNSADSMTNKSFSSSGSILDHTLAVHPSLAYGKRSGGERKRVDHLALFFALLQLGQAGSAHRAHYVLVDEVFDNLDEAGQAAIVRWCGLMVQRVTGWIVVITHSRFLVERDREEDVGKVLVVRARMGQGGTELAVEGRRIGVQEGALPQGSIIAGEPKTAS</sequence>
<evidence type="ECO:0000313" key="2">
    <source>
        <dbReference type="Proteomes" id="UP001498421"/>
    </source>
</evidence>
<dbReference type="Proteomes" id="UP001498421">
    <property type="component" value="Unassembled WGS sequence"/>
</dbReference>
<dbReference type="Pfam" id="PF13558">
    <property type="entry name" value="SbcC_Walker_B"/>
    <property type="match status" value="1"/>
</dbReference>
<dbReference type="EMBL" id="JAZAVK010000150">
    <property type="protein sequence ID" value="KAK7419443.1"/>
    <property type="molecule type" value="Genomic_DNA"/>
</dbReference>
<organism evidence="1 2">
    <name type="scientific">Neonectria magnoliae</name>
    <dbReference type="NCBI Taxonomy" id="2732573"/>
    <lineage>
        <taxon>Eukaryota</taxon>
        <taxon>Fungi</taxon>
        <taxon>Dikarya</taxon>
        <taxon>Ascomycota</taxon>
        <taxon>Pezizomycotina</taxon>
        <taxon>Sordariomycetes</taxon>
        <taxon>Hypocreomycetidae</taxon>
        <taxon>Hypocreales</taxon>
        <taxon>Nectriaceae</taxon>
        <taxon>Neonectria</taxon>
    </lineage>
</organism>
<name>A0ABR1HE42_9HYPO</name>
<dbReference type="SUPFAM" id="SSF52540">
    <property type="entry name" value="P-loop containing nucleoside triphosphate hydrolases"/>
    <property type="match status" value="1"/>
</dbReference>
<evidence type="ECO:0008006" key="3">
    <source>
        <dbReference type="Google" id="ProtNLM"/>
    </source>
</evidence>